<keyword evidence="1" id="KW-0732">Signal</keyword>
<evidence type="ECO:0000313" key="2">
    <source>
        <dbReference type="EMBL" id="KAB0344238.1"/>
    </source>
</evidence>
<feature type="signal peptide" evidence="1">
    <location>
        <begin position="1"/>
        <end position="20"/>
    </location>
</feature>
<feature type="chain" id="PRO_5024366628" description="Secreted protein" evidence="1">
    <location>
        <begin position="21"/>
        <end position="142"/>
    </location>
</feature>
<reference evidence="2 3" key="1">
    <citation type="submission" date="2019-06" db="EMBL/GenBank/DDBJ databases">
        <title>Discovery of a novel chromosome fission-fusion reversal in muntjac.</title>
        <authorList>
            <person name="Mudd A.B."/>
            <person name="Bredeson J.V."/>
            <person name="Baum R."/>
            <person name="Hockemeyer D."/>
            <person name="Rokhsar D.S."/>
        </authorList>
    </citation>
    <scope>NUCLEOTIDE SEQUENCE [LARGE SCALE GENOMIC DNA]</scope>
    <source>
        <strain evidence="2">UTSW_UCB_Mm</strain>
        <tissue evidence="2">Fibroblast cell line</tissue>
    </source>
</reference>
<comment type="caution">
    <text evidence="2">The sequence shown here is derived from an EMBL/GenBank/DDBJ whole genome shotgun (WGS) entry which is preliminary data.</text>
</comment>
<accession>A0A5N3V5K6</accession>
<gene>
    <name evidence="2" type="ORF">FD754_021164</name>
</gene>
<evidence type="ECO:0000313" key="3">
    <source>
        <dbReference type="Proteomes" id="UP000326458"/>
    </source>
</evidence>
<keyword evidence="3" id="KW-1185">Reference proteome</keyword>
<dbReference type="AlphaFoldDB" id="A0A5N3V5K6"/>
<evidence type="ECO:0000256" key="1">
    <source>
        <dbReference type="SAM" id="SignalP"/>
    </source>
</evidence>
<dbReference type="Proteomes" id="UP000326458">
    <property type="component" value="Unassembled WGS sequence"/>
</dbReference>
<proteinExistence type="predicted"/>
<protein>
    <recommendedName>
        <fullName evidence="4">Secreted protein</fullName>
    </recommendedName>
</protein>
<name>A0A5N3V5K6_MUNMU</name>
<evidence type="ECO:0008006" key="4">
    <source>
        <dbReference type="Google" id="ProtNLM"/>
    </source>
</evidence>
<sequence length="142" mass="16266">MPSSHLILCCPLLLLPPIPPSIRVFSNESTLCMRWPKYWSFSFNTSPSNEHPGLISFRMDWLDLLAVQGTLKIQGTLKSLLQHHNSKASILWRSTFFTVQLSHPYMTTGKTIALTRWTFVGKVMSLLFNMLSRLVITFLPRS</sequence>
<dbReference type="EMBL" id="VCEA01000003">
    <property type="protein sequence ID" value="KAB0344238.1"/>
    <property type="molecule type" value="Genomic_DNA"/>
</dbReference>
<organism evidence="2 3">
    <name type="scientific">Muntiacus muntjak</name>
    <name type="common">Barking deer</name>
    <name type="synonym">Indian muntjac</name>
    <dbReference type="NCBI Taxonomy" id="9888"/>
    <lineage>
        <taxon>Eukaryota</taxon>
        <taxon>Metazoa</taxon>
        <taxon>Chordata</taxon>
        <taxon>Craniata</taxon>
        <taxon>Vertebrata</taxon>
        <taxon>Euteleostomi</taxon>
        <taxon>Mammalia</taxon>
        <taxon>Eutheria</taxon>
        <taxon>Laurasiatheria</taxon>
        <taxon>Artiodactyla</taxon>
        <taxon>Ruminantia</taxon>
        <taxon>Pecora</taxon>
        <taxon>Cervidae</taxon>
        <taxon>Muntiacinae</taxon>
        <taxon>Muntiacus</taxon>
    </lineage>
</organism>